<name>A0A2Z7CC48_9LAMI</name>
<evidence type="ECO:0000313" key="3">
    <source>
        <dbReference type="Proteomes" id="UP000250235"/>
    </source>
</evidence>
<reference evidence="2 3" key="1">
    <citation type="journal article" date="2015" name="Proc. Natl. Acad. Sci. U.S.A.">
        <title>The resurrection genome of Boea hygrometrica: A blueprint for survival of dehydration.</title>
        <authorList>
            <person name="Xiao L."/>
            <person name="Yang G."/>
            <person name="Zhang L."/>
            <person name="Yang X."/>
            <person name="Zhao S."/>
            <person name="Ji Z."/>
            <person name="Zhou Q."/>
            <person name="Hu M."/>
            <person name="Wang Y."/>
            <person name="Chen M."/>
            <person name="Xu Y."/>
            <person name="Jin H."/>
            <person name="Xiao X."/>
            <person name="Hu G."/>
            <person name="Bao F."/>
            <person name="Hu Y."/>
            <person name="Wan P."/>
            <person name="Li L."/>
            <person name="Deng X."/>
            <person name="Kuang T."/>
            <person name="Xiang C."/>
            <person name="Zhu J.K."/>
            <person name="Oliver M.J."/>
            <person name="He Y."/>
        </authorList>
    </citation>
    <scope>NUCLEOTIDE SEQUENCE [LARGE SCALE GENOMIC DNA]</scope>
    <source>
        <strain evidence="3">cv. XS01</strain>
    </source>
</reference>
<dbReference type="OrthoDB" id="786614at2759"/>
<organism evidence="2 3">
    <name type="scientific">Dorcoceras hygrometricum</name>
    <dbReference type="NCBI Taxonomy" id="472368"/>
    <lineage>
        <taxon>Eukaryota</taxon>
        <taxon>Viridiplantae</taxon>
        <taxon>Streptophyta</taxon>
        <taxon>Embryophyta</taxon>
        <taxon>Tracheophyta</taxon>
        <taxon>Spermatophyta</taxon>
        <taxon>Magnoliopsida</taxon>
        <taxon>eudicotyledons</taxon>
        <taxon>Gunneridae</taxon>
        <taxon>Pentapetalae</taxon>
        <taxon>asterids</taxon>
        <taxon>lamiids</taxon>
        <taxon>Lamiales</taxon>
        <taxon>Gesneriaceae</taxon>
        <taxon>Didymocarpoideae</taxon>
        <taxon>Trichosporeae</taxon>
        <taxon>Loxocarpinae</taxon>
        <taxon>Dorcoceras</taxon>
    </lineage>
</organism>
<feature type="compositionally biased region" description="Basic residues" evidence="1">
    <location>
        <begin position="117"/>
        <end position="131"/>
    </location>
</feature>
<evidence type="ECO:0000313" key="2">
    <source>
        <dbReference type="EMBL" id="KZV44620.1"/>
    </source>
</evidence>
<gene>
    <name evidence="2" type="ORF">F511_33028</name>
</gene>
<dbReference type="Proteomes" id="UP000250235">
    <property type="component" value="Unassembled WGS sequence"/>
</dbReference>
<protein>
    <recommendedName>
        <fullName evidence="4">CCHC-type domain-containing protein</fullName>
    </recommendedName>
</protein>
<dbReference type="AlphaFoldDB" id="A0A2Z7CC48"/>
<evidence type="ECO:0008006" key="4">
    <source>
        <dbReference type="Google" id="ProtNLM"/>
    </source>
</evidence>
<feature type="region of interest" description="Disordered" evidence="1">
    <location>
        <begin position="187"/>
        <end position="228"/>
    </location>
</feature>
<proteinExistence type="predicted"/>
<feature type="compositionally biased region" description="Low complexity" evidence="1">
    <location>
        <begin position="132"/>
        <end position="145"/>
    </location>
</feature>
<dbReference type="EMBL" id="KQ996629">
    <property type="protein sequence ID" value="KZV44620.1"/>
    <property type="molecule type" value="Genomic_DNA"/>
</dbReference>
<feature type="region of interest" description="Disordered" evidence="1">
    <location>
        <begin position="117"/>
        <end position="150"/>
    </location>
</feature>
<evidence type="ECO:0000256" key="1">
    <source>
        <dbReference type="SAM" id="MobiDB-lite"/>
    </source>
</evidence>
<sequence length="228" mass="25206">MELERISSAGSYSGIESAESFNQQLVFGVGDCKTMSHSAGRLCVDYFSSRKLQWIQSQCKDFQTQCLKNQSQVTSWKHMFNTSWTTRRKQQQHPVVIMVSQLVVELIQMTVPREYGHHRFRPRGRQFKKKSGSSSSGSGSSSSSSPRAEFCGQCVGKHPTTQCVGVEGACNNFGQYGHFARVCPLDGSQHTADPPQGRSGGSGRGRSFPVQQPRMGETQPHFSGPQHA</sequence>
<accession>A0A2Z7CC48</accession>
<keyword evidence="3" id="KW-1185">Reference proteome</keyword>